<protein>
    <recommendedName>
        <fullName evidence="1">HTH luxR-type domain-containing protein</fullName>
    </recommendedName>
</protein>
<comment type="caution">
    <text evidence="2">The sequence shown here is derived from an EMBL/GenBank/DDBJ whole genome shotgun (WGS) entry which is preliminary data.</text>
</comment>
<organism evidence="2 3">
    <name type="scientific">Bradyrhizobium denitrificans</name>
    <dbReference type="NCBI Taxonomy" id="2734912"/>
    <lineage>
        <taxon>Bacteria</taxon>
        <taxon>Pseudomonadati</taxon>
        <taxon>Pseudomonadota</taxon>
        <taxon>Alphaproteobacteria</taxon>
        <taxon>Hyphomicrobiales</taxon>
        <taxon>Nitrobacteraceae</taxon>
        <taxon>Bradyrhizobium</taxon>
    </lineage>
</organism>
<evidence type="ECO:0000259" key="1">
    <source>
        <dbReference type="SMART" id="SM00421"/>
    </source>
</evidence>
<dbReference type="InterPro" id="IPR036388">
    <property type="entry name" value="WH-like_DNA-bd_sf"/>
</dbReference>
<proteinExistence type="predicted"/>
<dbReference type="SUPFAM" id="SSF46894">
    <property type="entry name" value="C-terminal effector domain of the bipartite response regulators"/>
    <property type="match status" value="1"/>
</dbReference>
<evidence type="ECO:0000313" key="3">
    <source>
        <dbReference type="Proteomes" id="UP001314635"/>
    </source>
</evidence>
<evidence type="ECO:0000313" key="2">
    <source>
        <dbReference type="EMBL" id="MBR1140824.1"/>
    </source>
</evidence>
<dbReference type="InterPro" id="IPR000792">
    <property type="entry name" value="Tscrpt_reg_LuxR_C"/>
</dbReference>
<feature type="domain" description="HTH luxR-type" evidence="1">
    <location>
        <begin position="307"/>
        <end position="364"/>
    </location>
</feature>
<dbReference type="EMBL" id="JAFCLK010000048">
    <property type="protein sequence ID" value="MBR1140824.1"/>
    <property type="molecule type" value="Genomic_DNA"/>
</dbReference>
<name>A0ABS5GHK1_9BRAD</name>
<reference evidence="3" key="1">
    <citation type="journal article" date="2021" name="ISME J.">
        <title>Evolutionary origin and ecological implication of a unique nif island in free-living Bradyrhizobium lineages.</title>
        <authorList>
            <person name="Tao J."/>
        </authorList>
    </citation>
    <scope>NUCLEOTIDE SEQUENCE [LARGE SCALE GENOMIC DNA]</scope>
    <source>
        <strain evidence="3">SZCCT0094</strain>
    </source>
</reference>
<keyword evidence="3" id="KW-1185">Reference proteome</keyword>
<dbReference type="SMART" id="SM00421">
    <property type="entry name" value="HTH_LUXR"/>
    <property type="match status" value="1"/>
</dbReference>
<gene>
    <name evidence="2" type="ORF">JQ619_34260</name>
</gene>
<dbReference type="Proteomes" id="UP001314635">
    <property type="component" value="Unassembled WGS sequence"/>
</dbReference>
<dbReference type="Gene3D" id="1.10.10.10">
    <property type="entry name" value="Winged helix-like DNA-binding domain superfamily/Winged helix DNA-binding domain"/>
    <property type="match status" value="1"/>
</dbReference>
<dbReference type="RefSeq" id="WP_172241709.1">
    <property type="nucleotide sequence ID" value="NZ_JABFDP010000034.1"/>
</dbReference>
<accession>A0ABS5GHK1</accession>
<sequence length="368" mass="40618">MGELINAAALDPAAWQQVADELRHLNPGSRVVIQAHDPSLGRPLVALASGWSDGYTDRYASHFARMNNVSKIWATSAPMLTPVLLPEYVLPVGDFLKSEFYNEGLKSEGEAECGSGIRIFSEGGRQATLVLQYGLRHKDDMHRHFAPLLQRLGPRLRGALLANRQTLRKRTSPLTGDIVNDLVDPALILDRSRRVVCANQAARELVVSSETVRIGARDVFSFSEPQTDAHLATLVEVACQRAPGSSGYLQFDFLHRGCRFHASILPITRSLGLANKGLACLLSFDPAVLLVLRTEPPSEKKNELQVRFQLTNAELRIAQALTRKGSLIQIADELGIAYETARNQVKSALRKTGTHTQRELVSLFLQKE</sequence>
<dbReference type="InterPro" id="IPR016032">
    <property type="entry name" value="Sig_transdc_resp-reg_C-effctor"/>
</dbReference>